<keyword evidence="3" id="KW-1003">Cell membrane</keyword>
<keyword evidence="9" id="KW-1185">Reference proteome</keyword>
<evidence type="ECO:0000256" key="3">
    <source>
        <dbReference type="ARBA" id="ARBA00022475"/>
    </source>
</evidence>
<evidence type="ECO:0000256" key="4">
    <source>
        <dbReference type="ARBA" id="ARBA00022692"/>
    </source>
</evidence>
<sequence>MTFLRTPALLIARIILGVIFIAHGWQKFTNGLDATAQGFDGMGVPAPKLSAFFTTWLELIGGVALILGVLLPLFGTLLALTMFGAAYFAHWDNGFWAGDKGYEYVIALAAGVLAVGFANAGVVSIDHYLFRRVGRRDSTVVVEEG</sequence>
<organism evidence="8 9">
    <name type="scientific">Gordonia araii NBRC 100433</name>
    <dbReference type="NCBI Taxonomy" id="1073574"/>
    <lineage>
        <taxon>Bacteria</taxon>
        <taxon>Bacillati</taxon>
        <taxon>Actinomycetota</taxon>
        <taxon>Actinomycetes</taxon>
        <taxon>Mycobacteriales</taxon>
        <taxon>Gordoniaceae</taxon>
        <taxon>Gordonia</taxon>
    </lineage>
</organism>
<accession>G7GY59</accession>
<name>G7GY59_9ACTN</name>
<evidence type="ECO:0000256" key="1">
    <source>
        <dbReference type="ARBA" id="ARBA00004651"/>
    </source>
</evidence>
<protein>
    <recommendedName>
        <fullName evidence="10">DoxX family protein</fullName>
    </recommendedName>
</protein>
<comment type="subcellular location">
    <subcellularLocation>
        <location evidence="1">Cell membrane</location>
        <topology evidence="1">Multi-pass membrane protein</topology>
    </subcellularLocation>
</comment>
<dbReference type="AlphaFoldDB" id="G7GY59"/>
<comment type="caution">
    <text evidence="8">The sequence shown here is derived from an EMBL/GenBank/DDBJ whole genome shotgun (WGS) entry which is preliminary data.</text>
</comment>
<gene>
    <name evidence="8" type="ORF">GOARA_012_00840</name>
</gene>
<keyword evidence="4 7" id="KW-0812">Transmembrane</keyword>
<dbReference type="EMBL" id="BAEE01000012">
    <property type="protein sequence ID" value="GAB08534.1"/>
    <property type="molecule type" value="Genomic_DNA"/>
</dbReference>
<comment type="similarity">
    <text evidence="2">Belongs to the DoxX family.</text>
</comment>
<evidence type="ECO:0000313" key="9">
    <source>
        <dbReference type="Proteomes" id="UP000035088"/>
    </source>
</evidence>
<dbReference type="RefSeq" id="WP_007320611.1">
    <property type="nucleotide sequence ID" value="NZ_BAEE01000012.1"/>
</dbReference>
<dbReference type="OrthoDB" id="1122432at2"/>
<evidence type="ECO:0000256" key="2">
    <source>
        <dbReference type="ARBA" id="ARBA00006679"/>
    </source>
</evidence>
<feature type="transmembrane region" description="Helical" evidence="7">
    <location>
        <begin position="56"/>
        <end position="89"/>
    </location>
</feature>
<dbReference type="Pfam" id="PF07681">
    <property type="entry name" value="DoxX"/>
    <property type="match status" value="1"/>
</dbReference>
<keyword evidence="6 7" id="KW-0472">Membrane</keyword>
<proteinExistence type="inferred from homology"/>
<evidence type="ECO:0000256" key="5">
    <source>
        <dbReference type="ARBA" id="ARBA00022989"/>
    </source>
</evidence>
<reference evidence="8 9" key="1">
    <citation type="submission" date="2011-11" db="EMBL/GenBank/DDBJ databases">
        <title>Whole genome shotgun sequence of Gordonia araii NBRC 100433.</title>
        <authorList>
            <person name="Yoshida Y."/>
            <person name="Hosoyama A."/>
            <person name="Tsuchikane K."/>
            <person name="Katsumata H."/>
            <person name="Yamazaki S."/>
            <person name="Fujita N."/>
        </authorList>
    </citation>
    <scope>NUCLEOTIDE SEQUENCE [LARGE SCALE GENOMIC DNA]</scope>
    <source>
        <strain evidence="8 9">NBRC 100433</strain>
    </source>
</reference>
<evidence type="ECO:0000256" key="6">
    <source>
        <dbReference type="ARBA" id="ARBA00023136"/>
    </source>
</evidence>
<feature type="transmembrane region" description="Helical" evidence="7">
    <location>
        <begin position="6"/>
        <end position="25"/>
    </location>
</feature>
<evidence type="ECO:0000313" key="8">
    <source>
        <dbReference type="EMBL" id="GAB08534.1"/>
    </source>
</evidence>
<keyword evidence="5 7" id="KW-1133">Transmembrane helix</keyword>
<dbReference type="InterPro" id="IPR051907">
    <property type="entry name" value="DoxX-like_oxidoreductase"/>
</dbReference>
<dbReference type="PANTHER" id="PTHR33452">
    <property type="entry name" value="OXIDOREDUCTASE CATD-RELATED"/>
    <property type="match status" value="1"/>
</dbReference>
<evidence type="ECO:0000256" key="7">
    <source>
        <dbReference type="SAM" id="Phobius"/>
    </source>
</evidence>
<dbReference type="STRING" id="1073574.GOARA_012_00840"/>
<dbReference type="GO" id="GO:0005886">
    <property type="term" value="C:plasma membrane"/>
    <property type="evidence" value="ECO:0007669"/>
    <property type="project" value="UniProtKB-SubCell"/>
</dbReference>
<evidence type="ECO:0008006" key="10">
    <source>
        <dbReference type="Google" id="ProtNLM"/>
    </source>
</evidence>
<feature type="transmembrane region" description="Helical" evidence="7">
    <location>
        <begin position="101"/>
        <end position="125"/>
    </location>
</feature>
<dbReference type="PANTHER" id="PTHR33452:SF1">
    <property type="entry name" value="INNER MEMBRANE PROTEIN YPHA-RELATED"/>
    <property type="match status" value="1"/>
</dbReference>
<dbReference type="InterPro" id="IPR032808">
    <property type="entry name" value="DoxX"/>
</dbReference>
<dbReference type="Proteomes" id="UP000035088">
    <property type="component" value="Unassembled WGS sequence"/>
</dbReference>